<dbReference type="RefSeq" id="XP_062875320.1">
    <property type="nucleotide sequence ID" value="XM_063019250.1"/>
</dbReference>
<keyword evidence="1" id="KW-0175">Coiled coil</keyword>
<organism evidence="3 4">
    <name type="scientific">Australozyma saopauloensis</name>
    <dbReference type="NCBI Taxonomy" id="291208"/>
    <lineage>
        <taxon>Eukaryota</taxon>
        <taxon>Fungi</taxon>
        <taxon>Dikarya</taxon>
        <taxon>Ascomycota</taxon>
        <taxon>Saccharomycotina</taxon>
        <taxon>Pichiomycetes</taxon>
        <taxon>Metschnikowiaceae</taxon>
        <taxon>Australozyma</taxon>
    </lineage>
</organism>
<reference evidence="3 4" key="1">
    <citation type="submission" date="2023-10" db="EMBL/GenBank/DDBJ databases">
        <title>Draft Genome Sequence of Candida saopaulonensis from a very Premature Infant with Sepsis.</title>
        <authorList>
            <person name="Ning Y."/>
            <person name="Dai R."/>
            <person name="Xiao M."/>
            <person name="Xu Y."/>
            <person name="Yan Q."/>
            <person name="Zhang L."/>
        </authorList>
    </citation>
    <scope>NUCLEOTIDE SEQUENCE [LARGE SCALE GENOMIC DNA]</scope>
    <source>
        <strain evidence="3 4">19XY460</strain>
    </source>
</reference>
<name>A0AAX4H369_9ASCO</name>
<evidence type="ECO:0000313" key="3">
    <source>
        <dbReference type="EMBL" id="WPK22933.1"/>
    </source>
</evidence>
<protein>
    <submittedName>
        <fullName evidence="3">Uncharacterized protein</fullName>
    </submittedName>
</protein>
<sequence length="429" mass="49352">MDNAAQIKHSVAKVQQELGHILRLVEGVSFSPDITQDFRAKLIAEFNDKLRAFKAKNQLLRDENSKLKQQVSVLESKLEAFEERIAKLQRSEAAKSASLAKQRPRESVEPSLRLTTSTSMKPPQERRSNSKKDSPIFSSPIKVNDDSQGKGNNVVFKSPTKKTSPREITSSQFNMLPTQYSDASSLPKKDFDFAKTKKREHSPEINSDDSTLESEDIVADSQDEFEPLKINSTYDDGPNPIDEPNYPSNYTSLQRIEFLRTYYRLKLEEKDYQFDLTKNPITEKPWALDDFIPNPEWRPSKKLNTNLGVMTKTQEQRYQDFFKEAGFGAKPAGPKWADTMDTKASENDDDDDEWVRSQIMDKYLSPPGYMVGDFMSTQEAEENKAISRQKIQARVNRRLKSAFNREEFIFYEEVFNSVVRAGRVKRTHK</sequence>
<evidence type="ECO:0000313" key="4">
    <source>
        <dbReference type="Proteomes" id="UP001338582"/>
    </source>
</evidence>
<feature type="compositionally biased region" description="Polar residues" evidence="2">
    <location>
        <begin position="166"/>
        <end position="184"/>
    </location>
</feature>
<evidence type="ECO:0000256" key="1">
    <source>
        <dbReference type="SAM" id="Coils"/>
    </source>
</evidence>
<dbReference type="GeneID" id="88171225"/>
<accession>A0AAX4H369</accession>
<dbReference type="EMBL" id="CP138894">
    <property type="protein sequence ID" value="WPK22933.1"/>
    <property type="molecule type" value="Genomic_DNA"/>
</dbReference>
<feature type="compositionally biased region" description="Basic and acidic residues" evidence="2">
    <location>
        <begin position="123"/>
        <end position="134"/>
    </location>
</feature>
<dbReference type="Proteomes" id="UP001338582">
    <property type="component" value="Chromosome 1"/>
</dbReference>
<keyword evidence="4" id="KW-1185">Reference proteome</keyword>
<evidence type="ECO:0000256" key="2">
    <source>
        <dbReference type="SAM" id="MobiDB-lite"/>
    </source>
</evidence>
<proteinExistence type="predicted"/>
<dbReference type="KEGG" id="asau:88171225"/>
<gene>
    <name evidence="3" type="ORF">PUMCH_000156</name>
</gene>
<feature type="coiled-coil region" evidence="1">
    <location>
        <begin position="43"/>
        <end position="91"/>
    </location>
</feature>
<feature type="region of interest" description="Disordered" evidence="2">
    <location>
        <begin position="92"/>
        <end position="214"/>
    </location>
</feature>
<dbReference type="AlphaFoldDB" id="A0AAX4H369"/>